<reference evidence="2" key="1">
    <citation type="submission" date="2022-11" db="EMBL/GenBank/DDBJ databases">
        <title>Chromosomal genome sequence assembly and mating type (MAT) locus characterization of the leprose asexual lichenized fungus Lepraria neglecta (Nyl.) Erichsen.</title>
        <authorList>
            <person name="Allen J.L."/>
            <person name="Pfeffer B."/>
        </authorList>
    </citation>
    <scope>NUCLEOTIDE SEQUENCE</scope>
    <source>
        <strain evidence="2">Allen 5258</strain>
    </source>
</reference>
<comment type="caution">
    <text evidence="2">The sequence shown here is derived from an EMBL/GenBank/DDBJ whole genome shotgun (WGS) entry which is preliminary data.</text>
</comment>
<evidence type="ECO:0000313" key="2">
    <source>
        <dbReference type="EMBL" id="KAK3167326.1"/>
    </source>
</evidence>
<protein>
    <submittedName>
        <fullName evidence="2">Uncharacterized protein</fullName>
    </submittedName>
</protein>
<sequence length="343" mass="38135">MAGPRDVGAPPPSTTPMTVPGQQRPPPTNISLAGQAQLHHHHANPDGSQPSSTDDVSVNGDLTPQQQQQQQTPKSSSAIRPNNLFYPTYPIPPNPTGGASMPPQLHNGIDTMPNHATIPASTGALEMSTRNEGSASPDPTHDPVFGDIPLAKRRKFVVINDVEKNNKGVRVKFDLQTVPIHEAPDSYRRINSVYSRAWYPTQMQLSPRSRGGKGRFMRMREEDVSGEMEVDAEGDQRGTVLVKMPMLEGREEELKVPGLGRRVREREEKLNDLGYRMSWSQSRSFANRVLFLQRGLDKYRNKMKETLVAGGQEVSTVAPYFDTRVGKRRWLERKGKGKRSASP</sequence>
<dbReference type="AlphaFoldDB" id="A0AAD9YWN1"/>
<evidence type="ECO:0000256" key="1">
    <source>
        <dbReference type="SAM" id="MobiDB-lite"/>
    </source>
</evidence>
<accession>A0AAD9YWN1</accession>
<dbReference type="PANTHER" id="PTHR22949:SF0">
    <property type="entry name" value="RE27538P"/>
    <property type="match status" value="1"/>
</dbReference>
<organism evidence="2 3">
    <name type="scientific">Lepraria neglecta</name>
    <dbReference type="NCBI Taxonomy" id="209136"/>
    <lineage>
        <taxon>Eukaryota</taxon>
        <taxon>Fungi</taxon>
        <taxon>Dikarya</taxon>
        <taxon>Ascomycota</taxon>
        <taxon>Pezizomycotina</taxon>
        <taxon>Lecanoromycetes</taxon>
        <taxon>OSLEUM clade</taxon>
        <taxon>Lecanoromycetidae</taxon>
        <taxon>Lecanorales</taxon>
        <taxon>Lecanorineae</taxon>
        <taxon>Stereocaulaceae</taxon>
        <taxon>Lepraria</taxon>
    </lineage>
</organism>
<gene>
    <name evidence="2" type="ORF">OEA41_010453</name>
</gene>
<feature type="compositionally biased region" description="Polar residues" evidence="1">
    <location>
        <begin position="46"/>
        <end position="64"/>
    </location>
</feature>
<keyword evidence="3" id="KW-1185">Reference proteome</keyword>
<evidence type="ECO:0000313" key="3">
    <source>
        <dbReference type="Proteomes" id="UP001276659"/>
    </source>
</evidence>
<dbReference type="PANTHER" id="PTHR22949">
    <property type="entry name" value="WHITE COLLAR 2 PROTEIN WC2"/>
    <property type="match status" value="1"/>
</dbReference>
<proteinExistence type="predicted"/>
<dbReference type="Proteomes" id="UP001276659">
    <property type="component" value="Unassembled WGS sequence"/>
</dbReference>
<feature type="region of interest" description="Disordered" evidence="1">
    <location>
        <begin position="1"/>
        <end position="99"/>
    </location>
</feature>
<dbReference type="EMBL" id="JASNWA010000011">
    <property type="protein sequence ID" value="KAK3167326.1"/>
    <property type="molecule type" value="Genomic_DNA"/>
</dbReference>
<name>A0AAD9YWN1_9LECA</name>